<dbReference type="Proteomes" id="UP000634919">
    <property type="component" value="Unassembled WGS sequence"/>
</dbReference>
<dbReference type="InterPro" id="IPR011042">
    <property type="entry name" value="6-blade_b-propeller_TolB-like"/>
</dbReference>
<organism evidence="1 2">
    <name type="scientific">Comamonas avium</name>
    <dbReference type="NCBI Taxonomy" id="2762231"/>
    <lineage>
        <taxon>Bacteria</taxon>
        <taxon>Pseudomonadati</taxon>
        <taxon>Pseudomonadota</taxon>
        <taxon>Betaproteobacteria</taxon>
        <taxon>Burkholderiales</taxon>
        <taxon>Comamonadaceae</taxon>
        <taxon>Comamonas</taxon>
    </lineage>
</organism>
<name>A0ABR8SAQ3_9BURK</name>
<dbReference type="RefSeq" id="WP_191722881.1">
    <property type="nucleotide sequence ID" value="NZ_JACSQK010000004.1"/>
</dbReference>
<accession>A0ABR8SAQ3</accession>
<dbReference type="Pfam" id="PF05787">
    <property type="entry name" value="PhoX"/>
    <property type="match status" value="1"/>
</dbReference>
<dbReference type="PROSITE" id="PS51318">
    <property type="entry name" value="TAT"/>
    <property type="match status" value="1"/>
</dbReference>
<dbReference type="InterPro" id="IPR008557">
    <property type="entry name" value="PhoX"/>
</dbReference>
<dbReference type="PANTHER" id="PTHR35399">
    <property type="entry name" value="SLR8030 PROTEIN"/>
    <property type="match status" value="1"/>
</dbReference>
<gene>
    <name evidence="1" type="ORF">H9646_08220</name>
</gene>
<dbReference type="EMBL" id="JACSQK010000004">
    <property type="protein sequence ID" value="MBD7960469.1"/>
    <property type="molecule type" value="Genomic_DNA"/>
</dbReference>
<sequence>MNSPAAHIDSEDISTNLSANPEFQTVVDRAVSRRGFLRSGTGLTAAMFLGLGGGLAGCATSASHGSGKPLMGFKAIPISTSDSLQIAPGYTASVLAPWGTALIDGAPNFKGDGSEDAAVQALQVGDNHDGIHFFALDGKNHEGLLVMNHEYCTVDEKTGAYVWLFGSKGGDVRKTWSKDNVHKSMNAHGVSVIHIQKNAKGQWDLVKGSAYHRRITAFSAMEMTGPASGDALLQTKGDPSGRRAQGTFNNCGNGFTPWGTYLTCEENFNNYFGTSGAEDRRNAAQKRYGLSAKGSTFQWEKHEARFDYAKEPNESNRFGWIVEIDPFNPGSIAQKRTALGRFKHENAAFALSKDGRAVVYMGDDQVNDYIYKFVSDGKYTKGGDNSQLLDKGKLYVARFDAGKAVGDFAGTGQWLLLDKQANPKLQADSSFANQAAVLVHARMAGDVVGATKMDRPEWVSVHPKTGEVYVTLTNNTSRTVADEANPRAKNVYGQIVRWREAGGDAAATTFEWDIFVLAGNPTVHTAPKDLRAGSANITADNTFNSPDGLAFDADGRLWIQTDGKYSNQGDYAGQGNNQMLCADPVTKEIRRFFVGPKEAEVTGITFTPDHKTMFINIQHPGEEGDSHWPGGGNSIPRSATVVITKDDGGVIGT</sequence>
<dbReference type="Gene3D" id="2.120.10.30">
    <property type="entry name" value="TolB, C-terminal domain"/>
    <property type="match status" value="1"/>
</dbReference>
<proteinExistence type="predicted"/>
<evidence type="ECO:0000313" key="1">
    <source>
        <dbReference type="EMBL" id="MBD7960469.1"/>
    </source>
</evidence>
<comment type="caution">
    <text evidence="1">The sequence shown here is derived from an EMBL/GenBank/DDBJ whole genome shotgun (WGS) entry which is preliminary data.</text>
</comment>
<protein>
    <submittedName>
        <fullName evidence="1">PhoX family phosphatase</fullName>
    </submittedName>
</protein>
<reference evidence="1 2" key="1">
    <citation type="submission" date="2020-08" db="EMBL/GenBank/DDBJ databases">
        <title>A Genomic Blueprint of the Chicken Gut Microbiome.</title>
        <authorList>
            <person name="Gilroy R."/>
            <person name="Ravi A."/>
            <person name="Getino M."/>
            <person name="Pursley I."/>
            <person name="Horton D.L."/>
            <person name="Alikhan N.-F."/>
            <person name="Baker D."/>
            <person name="Gharbi K."/>
            <person name="Hall N."/>
            <person name="Watson M."/>
            <person name="Adriaenssens E.M."/>
            <person name="Foster-Nyarko E."/>
            <person name="Jarju S."/>
            <person name="Secka A."/>
            <person name="Antonio M."/>
            <person name="Oren A."/>
            <person name="Chaudhuri R."/>
            <person name="La Ragione R.M."/>
            <person name="Hildebrand F."/>
            <person name="Pallen M.J."/>
        </authorList>
    </citation>
    <scope>NUCLEOTIDE SEQUENCE [LARGE SCALE GENOMIC DNA]</scope>
    <source>
        <strain evidence="1 2">Sa2CVA6</strain>
    </source>
</reference>
<dbReference type="PANTHER" id="PTHR35399:SF2">
    <property type="entry name" value="DUF839 DOMAIN-CONTAINING PROTEIN"/>
    <property type="match status" value="1"/>
</dbReference>
<keyword evidence="2" id="KW-1185">Reference proteome</keyword>
<dbReference type="InterPro" id="IPR006311">
    <property type="entry name" value="TAT_signal"/>
</dbReference>
<dbReference type="SUPFAM" id="SSF63829">
    <property type="entry name" value="Calcium-dependent phosphotriesterase"/>
    <property type="match status" value="1"/>
</dbReference>
<evidence type="ECO:0000313" key="2">
    <source>
        <dbReference type="Proteomes" id="UP000634919"/>
    </source>
</evidence>